<evidence type="ECO:0000259" key="1">
    <source>
        <dbReference type="PROSITE" id="PS50011"/>
    </source>
</evidence>
<dbReference type="InterPro" id="IPR011009">
    <property type="entry name" value="Kinase-like_dom_sf"/>
</dbReference>
<dbReference type="EMBL" id="JABBWD010000023">
    <property type="protein sequence ID" value="KAG1777042.1"/>
    <property type="molecule type" value="Genomic_DNA"/>
</dbReference>
<name>A0A9P6ZVP1_9AGAM</name>
<dbReference type="InterPro" id="IPR051681">
    <property type="entry name" value="Ser/Thr_Kinases-Pseudokinases"/>
</dbReference>
<evidence type="ECO:0000313" key="2">
    <source>
        <dbReference type="EMBL" id="KAG1777042.1"/>
    </source>
</evidence>
<evidence type="ECO:0000313" key="3">
    <source>
        <dbReference type="Proteomes" id="UP000714275"/>
    </source>
</evidence>
<dbReference type="InterPro" id="IPR001245">
    <property type="entry name" value="Ser-Thr/Tyr_kinase_cat_dom"/>
</dbReference>
<feature type="domain" description="Protein kinase" evidence="1">
    <location>
        <begin position="2"/>
        <end position="273"/>
    </location>
</feature>
<proteinExistence type="predicted"/>
<dbReference type="AlphaFoldDB" id="A0A9P6ZVP1"/>
<keyword evidence="2" id="KW-0808">Transferase</keyword>
<dbReference type="InterPro" id="IPR000719">
    <property type="entry name" value="Prot_kinase_dom"/>
</dbReference>
<dbReference type="PANTHER" id="PTHR44329">
    <property type="entry name" value="SERINE/THREONINE-PROTEIN KINASE TNNI3K-RELATED"/>
    <property type="match status" value="1"/>
</dbReference>
<dbReference type="Pfam" id="PF07714">
    <property type="entry name" value="PK_Tyr_Ser-Thr"/>
    <property type="match status" value="1"/>
</dbReference>
<reference evidence="2" key="1">
    <citation type="journal article" date="2020" name="New Phytol.">
        <title>Comparative genomics reveals dynamic genome evolution in host specialist ectomycorrhizal fungi.</title>
        <authorList>
            <person name="Lofgren L.A."/>
            <person name="Nguyen N.H."/>
            <person name="Vilgalys R."/>
            <person name="Ruytinx J."/>
            <person name="Liao H.L."/>
            <person name="Branco S."/>
            <person name="Kuo A."/>
            <person name="LaButti K."/>
            <person name="Lipzen A."/>
            <person name="Andreopoulos W."/>
            <person name="Pangilinan J."/>
            <person name="Riley R."/>
            <person name="Hundley H."/>
            <person name="Na H."/>
            <person name="Barry K."/>
            <person name="Grigoriev I.V."/>
            <person name="Stajich J.E."/>
            <person name="Kennedy P.G."/>
        </authorList>
    </citation>
    <scope>NUCLEOTIDE SEQUENCE</scope>
    <source>
        <strain evidence="2">DOB743</strain>
    </source>
</reference>
<gene>
    <name evidence="2" type="ORF">EV702DRAFT_301346</name>
</gene>
<dbReference type="SUPFAM" id="SSF56112">
    <property type="entry name" value="Protein kinase-like (PK-like)"/>
    <property type="match status" value="1"/>
</dbReference>
<dbReference type="GO" id="GO:0004674">
    <property type="term" value="F:protein serine/threonine kinase activity"/>
    <property type="evidence" value="ECO:0007669"/>
    <property type="project" value="TreeGrafter"/>
</dbReference>
<comment type="caution">
    <text evidence="2">The sequence shown here is derived from an EMBL/GenBank/DDBJ whole genome shotgun (WGS) entry which is preliminary data.</text>
</comment>
<accession>A0A9P6ZVP1</accession>
<keyword evidence="3" id="KW-1185">Reference proteome</keyword>
<dbReference type="PROSITE" id="PS50011">
    <property type="entry name" value="PROTEIN_KINASE_DOM"/>
    <property type="match status" value="1"/>
</dbReference>
<protein>
    <submittedName>
        <fullName evidence="2">Kinase-like domain-containing protein</fullName>
    </submittedName>
</protein>
<dbReference type="Proteomes" id="UP000714275">
    <property type="component" value="Unassembled WGS sequence"/>
</dbReference>
<organism evidence="2 3">
    <name type="scientific">Suillus placidus</name>
    <dbReference type="NCBI Taxonomy" id="48579"/>
    <lineage>
        <taxon>Eukaryota</taxon>
        <taxon>Fungi</taxon>
        <taxon>Dikarya</taxon>
        <taxon>Basidiomycota</taxon>
        <taxon>Agaricomycotina</taxon>
        <taxon>Agaricomycetes</taxon>
        <taxon>Agaricomycetidae</taxon>
        <taxon>Boletales</taxon>
        <taxon>Suillineae</taxon>
        <taxon>Suillaceae</taxon>
        <taxon>Suillus</taxon>
    </lineage>
</organism>
<keyword evidence="2" id="KW-0418">Kinase</keyword>
<dbReference type="OrthoDB" id="2672723at2759"/>
<dbReference type="PANTHER" id="PTHR44329:SF214">
    <property type="entry name" value="PROTEIN KINASE DOMAIN-CONTAINING PROTEIN"/>
    <property type="match status" value="1"/>
</dbReference>
<sequence length="314" mass="34157">MLQGKSPCASGAFGSVYQCTIKSGEGTVEVAVKIFSMAPHAGRAKDKIDRGIRRELKVWVGLRDSTIVPLLGFANVNESSFPALVSEWMSSGTLYEYLEERGTISASAKVTLAKGVADGLAYLHSNKVVHGDLHPGNVLIDSSGHPRLTDFGLATVAGDKELQWNSTTAGRNFNPRWRAPEVMGVGQSGSTVTRPNFKSDVYSFGSVMFFIVSGVIPWNGKTSQYIIIQLSKQATPARRDNILVGHWGFINRCWSWNPVDRPEAMGVASYLAIESTTIAGETEMAGSRIKRPMKFASLWFRNLLSIGRSKPGLA</sequence>
<dbReference type="Gene3D" id="1.10.510.10">
    <property type="entry name" value="Transferase(Phosphotransferase) domain 1"/>
    <property type="match status" value="1"/>
</dbReference>
<dbReference type="GO" id="GO:0005524">
    <property type="term" value="F:ATP binding"/>
    <property type="evidence" value="ECO:0007669"/>
    <property type="project" value="InterPro"/>
</dbReference>